<dbReference type="EMBL" id="PGGM01000001">
    <property type="protein sequence ID" value="PSH66849.1"/>
    <property type="molecule type" value="Genomic_DNA"/>
</dbReference>
<dbReference type="Proteomes" id="UP000241764">
    <property type="component" value="Unassembled WGS sequence"/>
</dbReference>
<accession>A0A2P7BK53</accession>
<dbReference type="InterPro" id="IPR054539">
    <property type="entry name" value="Beta-prop_PDH"/>
</dbReference>
<name>A0A2P7BK53_9HYPH</name>
<proteinExistence type="predicted"/>
<evidence type="ECO:0000259" key="1">
    <source>
        <dbReference type="Pfam" id="PF22807"/>
    </source>
</evidence>
<feature type="domain" description="Pyrroloquinoline quinone-dependent pyranose dehydrogenase beta-propeller" evidence="1">
    <location>
        <begin position="157"/>
        <end position="289"/>
    </location>
</feature>
<keyword evidence="3" id="KW-1185">Reference proteome</keyword>
<protein>
    <submittedName>
        <fullName evidence="2">Sorbosone dehydrogenase</fullName>
    </submittedName>
</protein>
<dbReference type="PANTHER" id="PTHR19328">
    <property type="entry name" value="HEDGEHOG-INTERACTING PROTEIN"/>
    <property type="match status" value="1"/>
</dbReference>
<dbReference type="InterPro" id="IPR011041">
    <property type="entry name" value="Quinoprot_gluc/sorb_DH_b-prop"/>
</dbReference>
<comment type="caution">
    <text evidence="2">The sequence shown here is derived from an EMBL/GenBank/DDBJ whole genome shotgun (WGS) entry which is preliminary data.</text>
</comment>
<evidence type="ECO:0000313" key="3">
    <source>
        <dbReference type="Proteomes" id="UP000241764"/>
    </source>
</evidence>
<reference evidence="3" key="1">
    <citation type="submission" date="2017-11" db="EMBL/GenBank/DDBJ databases">
        <authorList>
            <person name="Kuznetsova I."/>
            <person name="Sazanova A."/>
            <person name="Chirak E."/>
            <person name="Safronova V."/>
            <person name="Willems A."/>
        </authorList>
    </citation>
    <scope>NUCLEOTIDE SEQUENCE [LARGE SCALE GENOMIC DNA]</scope>
    <source>
        <strain evidence="3">CCBAU 03422</strain>
    </source>
</reference>
<dbReference type="Gene3D" id="2.120.10.30">
    <property type="entry name" value="TolB, C-terminal domain"/>
    <property type="match status" value="1"/>
</dbReference>
<gene>
    <name evidence="2" type="ORF">CU103_00185</name>
</gene>
<feature type="domain" description="Pyrroloquinoline quinone-dependent pyranose dehydrogenase beta-propeller" evidence="1">
    <location>
        <begin position="332"/>
        <end position="436"/>
    </location>
</feature>
<dbReference type="PROSITE" id="PS51257">
    <property type="entry name" value="PROKAR_LIPOPROTEIN"/>
    <property type="match status" value="1"/>
</dbReference>
<organism evidence="2 3">
    <name type="scientific">Phyllobacterium sophorae</name>
    <dbReference type="NCBI Taxonomy" id="1520277"/>
    <lineage>
        <taxon>Bacteria</taxon>
        <taxon>Pseudomonadati</taxon>
        <taxon>Pseudomonadota</taxon>
        <taxon>Alphaproteobacteria</taxon>
        <taxon>Hyphomicrobiales</taxon>
        <taxon>Phyllobacteriaceae</taxon>
        <taxon>Phyllobacterium</taxon>
    </lineage>
</organism>
<dbReference type="AlphaFoldDB" id="A0A2P7BK53"/>
<dbReference type="PANTHER" id="PTHR19328:SF55">
    <property type="entry name" value="BLR6566 PROTEIN"/>
    <property type="match status" value="1"/>
</dbReference>
<dbReference type="InterPro" id="IPR011042">
    <property type="entry name" value="6-blade_b-propeller_TolB-like"/>
</dbReference>
<dbReference type="Pfam" id="PF22807">
    <property type="entry name" value="TrAA12"/>
    <property type="match status" value="2"/>
</dbReference>
<dbReference type="SUPFAM" id="SSF50952">
    <property type="entry name" value="Soluble quinoprotein glucose dehydrogenase"/>
    <property type="match status" value="1"/>
</dbReference>
<dbReference type="RefSeq" id="WP_106661925.1">
    <property type="nucleotide sequence ID" value="NZ_PGGM01000001.1"/>
</dbReference>
<sequence length="444" mass="47874">MKSASYAIAIVTVAAFTSGCLTGDAQDEAGLADRGYGPDPVLPPPQTALIPTVKIAEANPWPENVTPKPARGLRVNAFAAGFDHPRWLHVLPNGDVLVAETNAPAKHEDGFSLRKWIMGRIMKRAGAGVESANRITLLRDADRDGVAEFRSTFLEGLNSPFGMTLSNGKLYVANTDAILAFPYSSGDTRITASPEKIVDLSAGPINHHWTKDVIASRDGRKLYATAGSNSNVGENGIKAEENRAAVLEIDLASRKMRVFAAGLRNPNGLSWNPDDGRLWVAVNERDEIGDNLVPDYMTSVKDGGFYGWPYSYYGQHVDARAKPPRPDLVRRAIKPDYALGSHTASLGLTFYTASLLGQEYRGGAFVGQHGSWNRNPRSGYKVIFIPFRNGKPQGAPKDILTGFISPDDKAWGRPVGVAVDKAGALLVADDVGNVVWRVAPATAR</sequence>
<evidence type="ECO:0000313" key="2">
    <source>
        <dbReference type="EMBL" id="PSH66849.1"/>
    </source>
</evidence>
<dbReference type="OrthoDB" id="9770043at2"/>